<evidence type="ECO:0000256" key="1">
    <source>
        <dbReference type="SAM" id="Phobius"/>
    </source>
</evidence>
<organism evidence="2">
    <name type="scientific">viral metagenome</name>
    <dbReference type="NCBI Taxonomy" id="1070528"/>
    <lineage>
        <taxon>unclassified sequences</taxon>
        <taxon>metagenomes</taxon>
        <taxon>organismal metagenomes</taxon>
    </lineage>
</organism>
<sequence>MSSSTGSAETVTSIVPKGDTWGILFSVFGIITIVVSLYLQFSVLDHGSSNQLTIDAEVQKSIWGVLTGVLFFVIGIVLWLWFSTLKNKYMPIFLLSLLSYIGANTAIMLSLYQVQVNKV</sequence>
<dbReference type="AlphaFoldDB" id="A0A6C0KN55"/>
<feature type="transmembrane region" description="Helical" evidence="1">
    <location>
        <begin position="89"/>
        <end position="112"/>
    </location>
</feature>
<feature type="transmembrane region" description="Helical" evidence="1">
    <location>
        <begin position="61"/>
        <end position="82"/>
    </location>
</feature>
<reference evidence="2" key="1">
    <citation type="journal article" date="2020" name="Nature">
        <title>Giant virus diversity and host interactions through global metagenomics.</title>
        <authorList>
            <person name="Schulz F."/>
            <person name="Roux S."/>
            <person name="Paez-Espino D."/>
            <person name="Jungbluth S."/>
            <person name="Walsh D.A."/>
            <person name="Denef V.J."/>
            <person name="McMahon K.D."/>
            <person name="Konstantinidis K.T."/>
            <person name="Eloe-Fadrosh E.A."/>
            <person name="Kyrpides N.C."/>
            <person name="Woyke T."/>
        </authorList>
    </citation>
    <scope>NUCLEOTIDE SEQUENCE</scope>
    <source>
        <strain evidence="2">GVMAG-S-3300013006-138</strain>
    </source>
</reference>
<keyword evidence="1" id="KW-1133">Transmembrane helix</keyword>
<name>A0A6C0KN55_9ZZZZ</name>
<evidence type="ECO:0000313" key="2">
    <source>
        <dbReference type="EMBL" id="QHU18197.1"/>
    </source>
</evidence>
<keyword evidence="1" id="KW-0472">Membrane</keyword>
<feature type="transmembrane region" description="Helical" evidence="1">
    <location>
        <begin position="21"/>
        <end position="41"/>
    </location>
</feature>
<dbReference type="EMBL" id="MN740925">
    <property type="protein sequence ID" value="QHU18197.1"/>
    <property type="molecule type" value="Genomic_DNA"/>
</dbReference>
<accession>A0A6C0KN55</accession>
<protein>
    <submittedName>
        <fullName evidence="2">Uncharacterized protein</fullName>
    </submittedName>
</protein>
<keyword evidence="1" id="KW-0812">Transmembrane</keyword>
<proteinExistence type="predicted"/>